<evidence type="ECO:0000313" key="2">
    <source>
        <dbReference type="Proteomes" id="UP000320176"/>
    </source>
</evidence>
<protein>
    <submittedName>
        <fullName evidence="1">Uncharacterized protein</fullName>
    </submittedName>
</protein>
<dbReference type="AlphaFoldDB" id="A0A5C6AUC8"/>
<accession>A0A5C6AUC8</accession>
<comment type="caution">
    <text evidence="1">The sequence shown here is derived from an EMBL/GenBank/DDBJ whole genome shotgun (WGS) entry which is preliminary data.</text>
</comment>
<evidence type="ECO:0000313" key="1">
    <source>
        <dbReference type="EMBL" id="TWU02612.1"/>
    </source>
</evidence>
<gene>
    <name evidence="1" type="ORF">Pla52n_36680</name>
</gene>
<sequence length="52" mass="5827">MTFQEWLAIRERLWLNDDKAVEGLSELLLLFTSSATSGPDNRDTGTDAEQGK</sequence>
<dbReference type="EMBL" id="SJPN01000004">
    <property type="protein sequence ID" value="TWU02612.1"/>
    <property type="molecule type" value="Genomic_DNA"/>
</dbReference>
<reference evidence="1 2" key="1">
    <citation type="submission" date="2019-02" db="EMBL/GenBank/DDBJ databases">
        <title>Deep-cultivation of Planctomycetes and their phenomic and genomic characterization uncovers novel biology.</title>
        <authorList>
            <person name="Wiegand S."/>
            <person name="Jogler M."/>
            <person name="Boedeker C."/>
            <person name="Pinto D."/>
            <person name="Vollmers J."/>
            <person name="Rivas-Marin E."/>
            <person name="Kohn T."/>
            <person name="Peeters S.H."/>
            <person name="Heuer A."/>
            <person name="Rast P."/>
            <person name="Oberbeckmann S."/>
            <person name="Bunk B."/>
            <person name="Jeske O."/>
            <person name="Meyerdierks A."/>
            <person name="Storesund J.E."/>
            <person name="Kallscheuer N."/>
            <person name="Luecker S."/>
            <person name="Lage O.M."/>
            <person name="Pohl T."/>
            <person name="Merkel B.J."/>
            <person name="Hornburger P."/>
            <person name="Mueller R.-W."/>
            <person name="Bruemmer F."/>
            <person name="Labrenz M."/>
            <person name="Spormann A.M."/>
            <person name="Op Den Camp H."/>
            <person name="Overmann J."/>
            <person name="Amann R."/>
            <person name="Jetten M.S.M."/>
            <person name="Mascher T."/>
            <person name="Medema M.H."/>
            <person name="Devos D.P."/>
            <person name="Kaster A.-K."/>
            <person name="Ovreas L."/>
            <person name="Rohde M."/>
            <person name="Galperin M.Y."/>
            <person name="Jogler C."/>
        </authorList>
    </citation>
    <scope>NUCLEOTIDE SEQUENCE [LARGE SCALE GENOMIC DNA]</scope>
    <source>
        <strain evidence="1 2">Pla52n</strain>
    </source>
</reference>
<keyword evidence="2" id="KW-1185">Reference proteome</keyword>
<dbReference type="Proteomes" id="UP000320176">
    <property type="component" value="Unassembled WGS sequence"/>
</dbReference>
<organism evidence="1 2">
    <name type="scientific">Stieleria varia</name>
    <dbReference type="NCBI Taxonomy" id="2528005"/>
    <lineage>
        <taxon>Bacteria</taxon>
        <taxon>Pseudomonadati</taxon>
        <taxon>Planctomycetota</taxon>
        <taxon>Planctomycetia</taxon>
        <taxon>Pirellulales</taxon>
        <taxon>Pirellulaceae</taxon>
        <taxon>Stieleria</taxon>
    </lineage>
</organism>
<proteinExistence type="predicted"/>
<dbReference type="RefSeq" id="WP_197454769.1">
    <property type="nucleotide sequence ID" value="NZ_CP151726.1"/>
</dbReference>
<name>A0A5C6AUC8_9BACT</name>